<dbReference type="InterPro" id="IPR029460">
    <property type="entry name" value="DNAPol_HHH"/>
</dbReference>
<evidence type="ECO:0000256" key="4">
    <source>
        <dbReference type="ARBA" id="ARBA00022679"/>
    </source>
</evidence>
<dbReference type="Proteomes" id="UP000009223">
    <property type="component" value="Chromosome"/>
</dbReference>
<dbReference type="eggNOG" id="COG0587">
    <property type="taxonomic scope" value="Bacteria"/>
</dbReference>
<proteinExistence type="predicted"/>
<reference evidence="12" key="1">
    <citation type="submission" date="2009-12" db="EMBL/GenBank/DDBJ databases">
        <title>Complete sequence of Treponema primitia strain ZAS-2.</title>
        <authorList>
            <person name="Tetu S.G."/>
            <person name="Matson E."/>
            <person name="Ren Q."/>
            <person name="Seshadri R."/>
            <person name="Elbourne L."/>
            <person name="Hassan K.A."/>
            <person name="Durkin A."/>
            <person name="Radune D."/>
            <person name="Mohamoud Y."/>
            <person name="Shay R."/>
            <person name="Jin S."/>
            <person name="Zhang X."/>
            <person name="Lucey K."/>
            <person name="Ballor N.R."/>
            <person name="Ottesen E."/>
            <person name="Rosenthal R."/>
            <person name="Allen A."/>
            <person name="Leadbetter J.R."/>
            <person name="Paulsen I.T."/>
        </authorList>
    </citation>
    <scope>NUCLEOTIDE SEQUENCE [LARGE SCALE GENOMIC DNA]</scope>
    <source>
        <strain evidence="12">ATCC BAA-887 / DSM 12427 / ZAS-2</strain>
    </source>
</reference>
<evidence type="ECO:0000256" key="2">
    <source>
        <dbReference type="ARBA" id="ARBA00012417"/>
    </source>
</evidence>
<dbReference type="RefSeq" id="WP_015706514.1">
    <property type="nucleotide sequence ID" value="NC_015578.1"/>
</dbReference>
<feature type="domain" description="Polymerase/histidinol phosphatase N-terminal" evidence="10">
    <location>
        <begin position="5"/>
        <end position="81"/>
    </location>
</feature>
<keyword evidence="6" id="KW-0235">DNA replication</keyword>
<evidence type="ECO:0000256" key="1">
    <source>
        <dbReference type="ARBA" id="ARBA00004496"/>
    </source>
</evidence>
<dbReference type="Pfam" id="PF14579">
    <property type="entry name" value="HHH_6"/>
    <property type="match status" value="1"/>
</dbReference>
<dbReference type="PANTHER" id="PTHR32294">
    <property type="entry name" value="DNA POLYMERASE III SUBUNIT ALPHA"/>
    <property type="match status" value="1"/>
</dbReference>
<dbReference type="PANTHER" id="PTHR32294:SF0">
    <property type="entry name" value="DNA POLYMERASE III SUBUNIT ALPHA"/>
    <property type="match status" value="1"/>
</dbReference>
<dbReference type="GO" id="GO:0003676">
    <property type="term" value="F:nucleic acid binding"/>
    <property type="evidence" value="ECO:0007669"/>
    <property type="project" value="InterPro"/>
</dbReference>
<dbReference type="InterPro" id="IPR011708">
    <property type="entry name" value="DNA_pol3_alpha_NTPase_dom"/>
</dbReference>
<dbReference type="InterPro" id="IPR041931">
    <property type="entry name" value="DNA_pol3_alpha_thumb_dom"/>
</dbReference>
<protein>
    <recommendedName>
        <fullName evidence="3">DNA polymerase III subunit alpha</fullName>
        <ecNumber evidence="2">2.7.7.7</ecNumber>
    </recommendedName>
</protein>
<dbReference type="GO" id="GO:0005737">
    <property type="term" value="C:cytoplasm"/>
    <property type="evidence" value="ECO:0007669"/>
    <property type="project" value="UniProtKB-SubCell"/>
</dbReference>
<dbReference type="Gene3D" id="1.10.10.1600">
    <property type="entry name" value="Bacterial DNA polymerase III alpha subunit, thumb domain"/>
    <property type="match status" value="1"/>
</dbReference>
<evidence type="ECO:0000256" key="3">
    <source>
        <dbReference type="ARBA" id="ARBA00019114"/>
    </source>
</evidence>
<dbReference type="SMART" id="SM00481">
    <property type="entry name" value="POLIIIAc"/>
    <property type="match status" value="1"/>
</dbReference>
<feature type="region of interest" description="Disordered" evidence="9">
    <location>
        <begin position="1193"/>
        <end position="1214"/>
    </location>
</feature>
<dbReference type="NCBIfam" id="TIGR00594">
    <property type="entry name" value="polc"/>
    <property type="match status" value="1"/>
</dbReference>
<dbReference type="CDD" id="cd04485">
    <property type="entry name" value="DnaE_OBF"/>
    <property type="match status" value="2"/>
</dbReference>
<keyword evidence="12" id="KW-1185">Reference proteome</keyword>
<dbReference type="GO" id="GO:0008408">
    <property type="term" value="F:3'-5' exonuclease activity"/>
    <property type="evidence" value="ECO:0007669"/>
    <property type="project" value="InterPro"/>
</dbReference>
<dbReference type="KEGG" id="tpi:TREPR_3821"/>
<keyword evidence="4 11" id="KW-0808">Transferase</keyword>
<name>F5YPM1_TREPZ</name>
<dbReference type="CDD" id="cd12113">
    <property type="entry name" value="PHP_PolIIIA_DnaE3"/>
    <property type="match status" value="1"/>
</dbReference>
<dbReference type="EMBL" id="CP001843">
    <property type="protein sequence ID" value="AEF84747.1"/>
    <property type="molecule type" value="Genomic_DNA"/>
</dbReference>
<dbReference type="InterPro" id="IPR004365">
    <property type="entry name" value="NA-bd_OB_tRNA"/>
</dbReference>
<dbReference type="InterPro" id="IPR016195">
    <property type="entry name" value="Pol/histidinol_Pase-like"/>
</dbReference>
<evidence type="ECO:0000256" key="5">
    <source>
        <dbReference type="ARBA" id="ARBA00022695"/>
    </source>
</evidence>
<sequence>MVEFVHLHVHSDFSLLDGAASVEALAAKAASLGMKHLAITDHGNMFGALKFRNACLGDKDHPLKDRAPVHPIIGSEFYMAPGSRTDRKGGENGNKYYHLILLATNEEGYRNLMKLSSYSYTEGFYYKPRIDRELLEKYHAGLICLSACLAGEIPSLILRGQIQEAEKTALWFNSLFGQDNFYLEVQDHRIPEQRQVNPIIVEIAGRTGIPLVATNDIHYIEKEDSIAQDLLLCIGTQAKRGDEKRMRFDTDEFYFKTGDEMAALFPEAQYPGAIANTVRIAERCKTEIPSPGPLLPDFAIPEGYANADEYLRRQTMEGMEKRYPAMDAEVVQRAEYELGVIISMGFTGYFLIVADFINWAKEHDIPVGPGRGSGAGSIVAYALRITNNDPIKYKLLFERFLNPERISMPDFDVDFANEGRQDVIDYVTEKYGKEKVGQIITFGTMKAKAAVKDVARALDISIDESNMLTKLIPEDPKMTLKKAFEQEPRLRELEQEPKYQELFAMARKLEGKNRNSSIHASGIVIGKTDLTDYVPLYQDKSGAVASQYTMDLIEPQGLVKMDFLGLKTLDLIDHSVKLIRRRGGEYAAFDIETISETGTAESDAVFKMLGEGKSYGVFQFESEGMQKVLKDAQPTSIEDLIALNALYRPGPMDNIPQFIASKHGRQAIVYPDPSLEGILKETYGVIVYQEQVMQVAQIIAGYSLGQADILRRAMGKKKREILDKEKVPFIAGALKRGFKEADADRIFEILAPFAGYGFNKSHAAAYAVLAYQTAYLKANFPVEFMAANMSNEISSVDKLPLYIDEARRMGISIDPPDINRSDRLFTVVDGRIVYGFVGIKGLGDGSAEEIINCRKDGPYKSFMDYLDRVNIKTVGKKVTEILARTGAFDSFGQTRQTLIQNLETAVDHAQNKKADKELGQASLFDDTDEQAFPDYKFTIHPEMDREEKLNIEKELIGFYFSGHPLDDYKEEWEKFVKLDLSDPDNAPERDYTLIGILKTLKPYTNKSGRAMAFASLSDYRGEIDIVFFEKPWESCRDKIAEGDKIVLKGRLDKSRGKASLRVESILSPERLKIKEDLLEYCSSGHPLDDFAEAWEQFVKLDLSKTESAPEEEYTLIGMLTSLRPITTKAGKDMAFGSLADYRGEIDLVFFTRAWTNSKEKLIENQCVALKGKLDKSREKPSFQVSSVLETDKLRKKAAKNAAPTEHPGEEAGPDTETLAAQAAGNPGQGGGSPDVVRAPVWRELHIRLKTAVCEREENLYPLRDYLYDNSGPCSVFIHVPEAAETATVDSGGKVAAETVIRAAAGIGVSADAPCIEALSLYAAVAEVWGA</sequence>
<evidence type="ECO:0000256" key="8">
    <source>
        <dbReference type="ARBA" id="ARBA00049244"/>
    </source>
</evidence>
<comment type="subcellular location">
    <subcellularLocation>
        <location evidence="1">Cytoplasm</location>
    </subcellularLocation>
</comment>
<comment type="catalytic activity">
    <reaction evidence="8">
        <text>DNA(n) + a 2'-deoxyribonucleoside 5'-triphosphate = DNA(n+1) + diphosphate</text>
        <dbReference type="Rhea" id="RHEA:22508"/>
        <dbReference type="Rhea" id="RHEA-COMP:17339"/>
        <dbReference type="Rhea" id="RHEA-COMP:17340"/>
        <dbReference type="ChEBI" id="CHEBI:33019"/>
        <dbReference type="ChEBI" id="CHEBI:61560"/>
        <dbReference type="ChEBI" id="CHEBI:173112"/>
        <dbReference type="EC" id="2.7.7.7"/>
    </reaction>
</comment>
<organism evidence="11 12">
    <name type="scientific">Treponema primitia (strain ATCC BAA-887 / DSM 12427 / ZAS-2)</name>
    <dbReference type="NCBI Taxonomy" id="545694"/>
    <lineage>
        <taxon>Bacteria</taxon>
        <taxon>Pseudomonadati</taxon>
        <taxon>Spirochaetota</taxon>
        <taxon>Spirochaetia</taxon>
        <taxon>Spirochaetales</taxon>
        <taxon>Treponemataceae</taxon>
        <taxon>Treponema</taxon>
    </lineage>
</organism>
<dbReference type="OrthoDB" id="9803237at2"/>
<accession>F5YPM1</accession>
<evidence type="ECO:0000313" key="11">
    <source>
        <dbReference type="EMBL" id="AEF84747.1"/>
    </source>
</evidence>
<dbReference type="InterPro" id="IPR040982">
    <property type="entry name" value="DNA_pol3_finger"/>
</dbReference>
<dbReference type="NCBIfam" id="NF005298">
    <property type="entry name" value="PRK06826.1"/>
    <property type="match status" value="1"/>
</dbReference>
<keyword evidence="7" id="KW-0239">DNA-directed DNA polymerase</keyword>
<dbReference type="GO" id="GO:0006260">
    <property type="term" value="P:DNA replication"/>
    <property type="evidence" value="ECO:0007669"/>
    <property type="project" value="UniProtKB-KW"/>
</dbReference>
<evidence type="ECO:0000313" key="12">
    <source>
        <dbReference type="Proteomes" id="UP000009223"/>
    </source>
</evidence>
<dbReference type="Pfam" id="PF01336">
    <property type="entry name" value="tRNA_anti-codon"/>
    <property type="match status" value="2"/>
</dbReference>
<evidence type="ECO:0000256" key="6">
    <source>
        <dbReference type="ARBA" id="ARBA00022705"/>
    </source>
</evidence>
<evidence type="ECO:0000256" key="9">
    <source>
        <dbReference type="SAM" id="MobiDB-lite"/>
    </source>
</evidence>
<reference evidence="11 12" key="2">
    <citation type="journal article" date="2011" name="ISME J.">
        <title>RNA-seq reveals cooperative metabolic interactions between two termite-gut spirochete species in co-culture.</title>
        <authorList>
            <person name="Rosenthal A.Z."/>
            <person name="Matson E.G."/>
            <person name="Eldar A."/>
            <person name="Leadbetter J.R."/>
        </authorList>
    </citation>
    <scope>NUCLEOTIDE SEQUENCE [LARGE SCALE GENOMIC DNA]</scope>
    <source>
        <strain evidence="12">ATCC BAA-887 / DSM 12427 / ZAS-2</strain>
    </source>
</reference>
<evidence type="ECO:0000256" key="7">
    <source>
        <dbReference type="ARBA" id="ARBA00022932"/>
    </source>
</evidence>
<dbReference type="Gene3D" id="1.10.150.870">
    <property type="match status" value="1"/>
</dbReference>
<dbReference type="EC" id="2.7.7.7" evidence="2"/>
<dbReference type="GO" id="GO:0003887">
    <property type="term" value="F:DNA-directed DNA polymerase activity"/>
    <property type="evidence" value="ECO:0007669"/>
    <property type="project" value="UniProtKB-KW"/>
</dbReference>
<dbReference type="InterPro" id="IPR003141">
    <property type="entry name" value="Pol/His_phosphatase_N"/>
</dbReference>
<dbReference type="Pfam" id="PF07733">
    <property type="entry name" value="DNA_pol3_alpha"/>
    <property type="match status" value="1"/>
</dbReference>
<evidence type="ECO:0000259" key="10">
    <source>
        <dbReference type="SMART" id="SM00481"/>
    </source>
</evidence>
<keyword evidence="5 11" id="KW-0548">Nucleotidyltransferase</keyword>
<dbReference type="Gene3D" id="3.20.20.140">
    <property type="entry name" value="Metal-dependent hydrolases"/>
    <property type="match status" value="1"/>
</dbReference>
<dbReference type="HOGENOM" id="CLU_001600_0_0_12"/>
<dbReference type="Pfam" id="PF17657">
    <property type="entry name" value="DNA_pol3_finger"/>
    <property type="match status" value="1"/>
</dbReference>
<gene>
    <name evidence="11" type="ordered locus">TREPR_3821</name>
</gene>
<dbReference type="STRING" id="545694.TREPR_3821"/>
<dbReference type="Pfam" id="PF02811">
    <property type="entry name" value="PHP"/>
    <property type="match status" value="1"/>
</dbReference>
<dbReference type="InterPro" id="IPR004805">
    <property type="entry name" value="DnaE2/DnaE/PolC"/>
</dbReference>
<dbReference type="InterPro" id="IPR004013">
    <property type="entry name" value="PHP_dom"/>
</dbReference>
<dbReference type="NCBIfam" id="NF004226">
    <property type="entry name" value="PRK05673.1"/>
    <property type="match status" value="1"/>
</dbReference>
<dbReference type="SUPFAM" id="SSF89550">
    <property type="entry name" value="PHP domain-like"/>
    <property type="match status" value="1"/>
</dbReference>